<dbReference type="Gene3D" id="1.25.40.10">
    <property type="entry name" value="Tetratricopeptide repeat domain"/>
    <property type="match status" value="2"/>
</dbReference>
<evidence type="ECO:0000313" key="4">
    <source>
        <dbReference type="Proteomes" id="UP000550401"/>
    </source>
</evidence>
<dbReference type="InterPro" id="IPR030966">
    <property type="entry name" value="Mod_pep_cyc"/>
</dbReference>
<keyword evidence="2" id="KW-0812">Transmembrane</keyword>
<dbReference type="Pfam" id="PF13414">
    <property type="entry name" value="TPR_11"/>
    <property type="match status" value="1"/>
</dbReference>
<evidence type="ECO:0000256" key="1">
    <source>
        <dbReference type="PROSITE-ProRule" id="PRU00339"/>
    </source>
</evidence>
<evidence type="ECO:0000313" key="3">
    <source>
        <dbReference type="EMBL" id="MBA8887375.1"/>
    </source>
</evidence>
<feature type="transmembrane region" description="Helical" evidence="2">
    <location>
        <begin position="83"/>
        <end position="104"/>
    </location>
</feature>
<keyword evidence="2" id="KW-1133">Transmembrane helix</keyword>
<gene>
    <name evidence="3" type="ORF">FHW12_001589</name>
</gene>
<accession>A0A839EUE9</accession>
<sequence length="738" mass="79758">MGLALPRQILMSGTAYDIAHRAQGELGEKLARVRWRTHGRYRFKGVPDLVPVFEVGEEGYAPLRAPAWSGKAYREMPVWRRPVAIIGEALALVVLLAVPAWYLFKPAPAIAFANRDWVVVGDLRNLTGHKVFDDSLETAFRIGLEQSRYVNVMPELQVRDALKRMERDPSATAVDRAIGSEVALREGARAVVLPTVAEVGGRVRLTAEIVDPNTQTSVYSDSVEGVGEAAVLPAMDDLLKKMRGRLGESIASIGETSAPLAEVTTRNFDALKAYSLGLQAVAGGRGGEALTLFNQAISLDPQFAQAYLGLANVYYSTSQKAKAHEAVTNAVRDLNHLSVRERLIAQGYAALFGTPDAMREKWSMLTRLYPDDLVGTQNLAMVLWQYDNDLEQAAQYFQKVTASQHPRRGYAWLYLGDIQVARGDFTAAAKSYATARQVGSPQNYLDPVNLPIAQRDASGATAALAKEDTHHYPFFDVEAQLRKAAIEVGRGHLASARAAADAAVALADHAKLESSRQRARLAGLAIAFAQGDAKAGESLKAFVADELRRMKNAPATYDFSSYVHLGVASMLALRHGDPALAERALAALTPAAEASGYDSLRQLTRIAACEARSSADAAGAVACLEALPVEKAYYQKRVAMLHAYRAAGRDEQALATARWLTEHRGLATADFVGEFASQVPNLLASDAALVDVAELELKAGHADTARNALAEFKSAWNSAEGDLPLSRKAARLEASLVQ</sequence>
<dbReference type="EMBL" id="JACGXL010000002">
    <property type="protein sequence ID" value="MBA8887375.1"/>
    <property type="molecule type" value="Genomic_DNA"/>
</dbReference>
<name>A0A839EUE9_9GAMM</name>
<dbReference type="NCBIfam" id="TIGR04510">
    <property type="entry name" value="mod_pep_cyc"/>
    <property type="match status" value="1"/>
</dbReference>
<feature type="repeat" description="TPR" evidence="1">
    <location>
        <begin position="270"/>
        <end position="303"/>
    </location>
</feature>
<reference evidence="3 4" key="1">
    <citation type="submission" date="2020-07" db="EMBL/GenBank/DDBJ databases">
        <title>Genomic Encyclopedia of Type Strains, Phase IV (KMG-V): Genome sequencing to study the core and pangenomes of soil and plant-associated prokaryotes.</title>
        <authorList>
            <person name="Whitman W."/>
        </authorList>
    </citation>
    <scope>NUCLEOTIDE SEQUENCE [LARGE SCALE GENOMIC DNA]</scope>
    <source>
        <strain evidence="3 4">RH2WT43</strain>
    </source>
</reference>
<evidence type="ECO:0000256" key="2">
    <source>
        <dbReference type="SAM" id="Phobius"/>
    </source>
</evidence>
<dbReference type="Gene3D" id="3.40.50.10610">
    <property type="entry name" value="ABC-type transport auxiliary lipoprotein component"/>
    <property type="match status" value="1"/>
</dbReference>
<keyword evidence="2" id="KW-0472">Membrane</keyword>
<dbReference type="AlphaFoldDB" id="A0A839EUE9"/>
<dbReference type="PROSITE" id="PS50005">
    <property type="entry name" value="TPR"/>
    <property type="match status" value="1"/>
</dbReference>
<dbReference type="Pfam" id="PF13432">
    <property type="entry name" value="TPR_16"/>
    <property type="match status" value="1"/>
</dbReference>
<keyword evidence="1" id="KW-0802">TPR repeat</keyword>
<dbReference type="Proteomes" id="UP000550401">
    <property type="component" value="Unassembled WGS sequence"/>
</dbReference>
<dbReference type="InterPro" id="IPR011990">
    <property type="entry name" value="TPR-like_helical_dom_sf"/>
</dbReference>
<dbReference type="InterPro" id="IPR019734">
    <property type="entry name" value="TPR_rpt"/>
</dbReference>
<organism evidence="3 4">
    <name type="scientific">Dokdonella fugitiva</name>
    <dbReference type="NCBI Taxonomy" id="328517"/>
    <lineage>
        <taxon>Bacteria</taxon>
        <taxon>Pseudomonadati</taxon>
        <taxon>Pseudomonadota</taxon>
        <taxon>Gammaproteobacteria</taxon>
        <taxon>Lysobacterales</taxon>
        <taxon>Rhodanobacteraceae</taxon>
        <taxon>Dokdonella</taxon>
    </lineage>
</organism>
<comment type="caution">
    <text evidence="3">The sequence shown here is derived from an EMBL/GenBank/DDBJ whole genome shotgun (WGS) entry which is preliminary data.</text>
</comment>
<proteinExistence type="predicted"/>
<protein>
    <submittedName>
        <fullName evidence="3">Putative peptide modification system cyclase</fullName>
    </submittedName>
</protein>
<keyword evidence="4" id="KW-1185">Reference proteome</keyword>
<dbReference type="SUPFAM" id="SSF48452">
    <property type="entry name" value="TPR-like"/>
    <property type="match status" value="1"/>
</dbReference>